<dbReference type="InterPro" id="IPR006447">
    <property type="entry name" value="Myb_dom_plants"/>
</dbReference>
<dbReference type="InterPro" id="IPR017884">
    <property type="entry name" value="SANT_dom"/>
</dbReference>
<feature type="domain" description="SANT" evidence="7">
    <location>
        <begin position="7"/>
        <end position="58"/>
    </location>
</feature>
<evidence type="ECO:0000256" key="5">
    <source>
        <dbReference type="SAM" id="MobiDB-lite"/>
    </source>
</evidence>
<dbReference type="AlphaFoldDB" id="W4GVA7"/>
<dbReference type="STRING" id="112090.W4GVA7"/>
<feature type="compositionally biased region" description="Low complexity" evidence="5">
    <location>
        <begin position="256"/>
        <end position="267"/>
    </location>
</feature>
<dbReference type="Gene3D" id="1.10.10.60">
    <property type="entry name" value="Homeodomain-like"/>
    <property type="match status" value="1"/>
</dbReference>
<evidence type="ECO:0000313" key="9">
    <source>
        <dbReference type="EMBL" id="ETV82858.1"/>
    </source>
</evidence>
<dbReference type="VEuPathDB" id="FungiDB:H257_04635"/>
<dbReference type="EMBL" id="KI913121">
    <property type="protein sequence ID" value="ETV82858.1"/>
    <property type="molecule type" value="Genomic_DNA"/>
</dbReference>
<protein>
    <recommendedName>
        <fullName evidence="10">HTH myb-type domain-containing protein</fullName>
    </recommendedName>
</protein>
<dbReference type="GeneID" id="20806631"/>
<dbReference type="RefSeq" id="XP_009827529.1">
    <property type="nucleotide sequence ID" value="XM_009829227.1"/>
</dbReference>
<feature type="region of interest" description="Disordered" evidence="5">
    <location>
        <begin position="230"/>
        <end position="267"/>
    </location>
</feature>
<dbReference type="InterPro" id="IPR001005">
    <property type="entry name" value="SANT/Myb"/>
</dbReference>
<feature type="domain" description="Myb-like" evidence="6">
    <location>
        <begin position="353"/>
        <end position="403"/>
    </location>
</feature>
<dbReference type="PROSITE" id="PS50090">
    <property type="entry name" value="MYB_LIKE"/>
    <property type="match status" value="1"/>
</dbReference>
<dbReference type="SMART" id="SM00717">
    <property type="entry name" value="SANT"/>
    <property type="match status" value="2"/>
</dbReference>
<dbReference type="PANTHER" id="PTHR12802">
    <property type="entry name" value="SWI/SNF COMPLEX-RELATED"/>
    <property type="match status" value="1"/>
</dbReference>
<dbReference type="NCBIfam" id="TIGR01557">
    <property type="entry name" value="myb_SHAQKYF"/>
    <property type="match status" value="1"/>
</dbReference>
<evidence type="ECO:0000256" key="4">
    <source>
        <dbReference type="ARBA" id="ARBA00023242"/>
    </source>
</evidence>
<feature type="region of interest" description="Disordered" evidence="5">
    <location>
        <begin position="430"/>
        <end position="474"/>
    </location>
</feature>
<organism evidence="9">
    <name type="scientific">Aphanomyces astaci</name>
    <name type="common">Crayfish plague agent</name>
    <dbReference type="NCBI Taxonomy" id="112090"/>
    <lineage>
        <taxon>Eukaryota</taxon>
        <taxon>Sar</taxon>
        <taxon>Stramenopiles</taxon>
        <taxon>Oomycota</taxon>
        <taxon>Saprolegniomycetes</taxon>
        <taxon>Saprolegniales</taxon>
        <taxon>Verrucalvaceae</taxon>
        <taxon>Aphanomyces</taxon>
    </lineage>
</organism>
<evidence type="ECO:0000259" key="6">
    <source>
        <dbReference type="PROSITE" id="PS50090"/>
    </source>
</evidence>
<feature type="domain" description="HTH myb-type" evidence="8">
    <location>
        <begin position="353"/>
        <end position="407"/>
    </location>
</feature>
<dbReference type="Gene3D" id="1.20.58.1880">
    <property type="match status" value="1"/>
</dbReference>
<dbReference type="SUPFAM" id="SSF46689">
    <property type="entry name" value="Homeodomain-like"/>
    <property type="match status" value="2"/>
</dbReference>
<keyword evidence="1" id="KW-0805">Transcription regulation</keyword>
<proteinExistence type="predicted"/>
<dbReference type="InterPro" id="IPR017930">
    <property type="entry name" value="Myb_dom"/>
</dbReference>
<evidence type="ECO:0000259" key="7">
    <source>
        <dbReference type="PROSITE" id="PS51293"/>
    </source>
</evidence>
<reference evidence="9" key="1">
    <citation type="submission" date="2013-12" db="EMBL/GenBank/DDBJ databases">
        <title>The Genome Sequence of Aphanomyces astaci APO3.</title>
        <authorList>
            <consortium name="The Broad Institute Genomics Platform"/>
            <person name="Russ C."/>
            <person name="Tyler B."/>
            <person name="van West P."/>
            <person name="Dieguez-Uribeondo J."/>
            <person name="Young S.K."/>
            <person name="Zeng Q."/>
            <person name="Gargeya S."/>
            <person name="Fitzgerald M."/>
            <person name="Abouelleil A."/>
            <person name="Alvarado L."/>
            <person name="Chapman S.B."/>
            <person name="Gainer-Dewar J."/>
            <person name="Goldberg J."/>
            <person name="Griggs A."/>
            <person name="Gujja S."/>
            <person name="Hansen M."/>
            <person name="Howarth C."/>
            <person name="Imamovic A."/>
            <person name="Ireland A."/>
            <person name="Larimer J."/>
            <person name="McCowan C."/>
            <person name="Murphy C."/>
            <person name="Pearson M."/>
            <person name="Poon T.W."/>
            <person name="Priest M."/>
            <person name="Roberts A."/>
            <person name="Saif S."/>
            <person name="Shea T."/>
            <person name="Sykes S."/>
            <person name="Wortman J."/>
            <person name="Nusbaum C."/>
            <person name="Birren B."/>
        </authorList>
    </citation>
    <scope>NUCLEOTIDE SEQUENCE [LARGE SCALE GENOMIC DNA]</scope>
    <source>
        <strain evidence="9">APO3</strain>
    </source>
</reference>
<dbReference type="Pfam" id="PF00249">
    <property type="entry name" value="Myb_DNA-binding"/>
    <property type="match status" value="2"/>
</dbReference>
<dbReference type="CDD" id="cd00167">
    <property type="entry name" value="SANT"/>
    <property type="match status" value="2"/>
</dbReference>
<keyword evidence="3" id="KW-0804">Transcription</keyword>
<evidence type="ECO:0000256" key="3">
    <source>
        <dbReference type="ARBA" id="ARBA00023163"/>
    </source>
</evidence>
<evidence type="ECO:0000256" key="1">
    <source>
        <dbReference type="ARBA" id="ARBA00023015"/>
    </source>
</evidence>
<feature type="compositionally biased region" description="Low complexity" evidence="5">
    <location>
        <begin position="465"/>
        <end position="474"/>
    </location>
</feature>
<dbReference type="PROSITE" id="PS51293">
    <property type="entry name" value="SANT"/>
    <property type="match status" value="2"/>
</dbReference>
<dbReference type="InterPro" id="IPR009057">
    <property type="entry name" value="Homeodomain-like_sf"/>
</dbReference>
<dbReference type="OrthoDB" id="118550at2759"/>
<accession>W4GVA7</accession>
<keyword evidence="4" id="KW-0539">Nucleus</keyword>
<evidence type="ECO:0000256" key="2">
    <source>
        <dbReference type="ARBA" id="ARBA00023125"/>
    </source>
</evidence>
<keyword evidence="2" id="KW-0238">DNA-binding</keyword>
<gene>
    <name evidence="9" type="ORF">H257_04635</name>
</gene>
<dbReference type="PROSITE" id="PS51294">
    <property type="entry name" value="HTH_MYB"/>
    <property type="match status" value="1"/>
</dbReference>
<sequence length="474" mass="51945">MGGLMQDVNTRWSDDERSKFMSGLQQYGSDWNRIARVVDSKTVQEVYEYASLHYKTMMTGKDLRSLESMQTSGSIISDQMKSSTDSLPGGGTALVSSFLPAGSVGPVVSPTNSTSDDIVKCKQVYHASEASTQDENCATHEPNTANKVTKSVDATTLLARSYVTGAVVVPPSPPPTNRSRFEDKIKDLSDADIKMLLRKRLLDMQERRQESMLKRKQNESYVNHQLSAFHTRHGASPESVASKPSKGPLSKKRKQSTTPKPSSSSSSDFFAGVNALAMVSCEALQRYNLKYIRRGSGSQPHVVLHDDDGAAGADNDDEDDVPRHHRFLQTPASQQCSVPWDFSIAPKLDADKMDSAKRAKWSDDEHRLFLAGIEKHGRKWKKVQEHVPTKSRDQIRTHAYAHFAKVQSNKVEHGDVLEVAGFLSSLAQVPPTPTAAEHNEVLPADQGPRGASLLEDEIQPPPAAAPGAANMLGV</sequence>
<evidence type="ECO:0000259" key="8">
    <source>
        <dbReference type="PROSITE" id="PS51294"/>
    </source>
</evidence>
<dbReference type="GO" id="GO:0003677">
    <property type="term" value="F:DNA binding"/>
    <property type="evidence" value="ECO:0007669"/>
    <property type="project" value="UniProtKB-KW"/>
</dbReference>
<feature type="domain" description="SANT" evidence="7">
    <location>
        <begin position="360"/>
        <end position="407"/>
    </location>
</feature>
<name>W4GVA7_APHAT</name>
<evidence type="ECO:0008006" key="10">
    <source>
        <dbReference type="Google" id="ProtNLM"/>
    </source>
</evidence>